<accession>A0A5A8F590</accession>
<reference evidence="3 4" key="1">
    <citation type="submission" date="2019-06" db="EMBL/GenBank/DDBJ databases">
        <title>Genomic insights into carbon and energy metabolism of Deferribacter autotrophicus revealed new metabolic traits in the phylum Deferribacteres.</title>
        <authorList>
            <person name="Slobodkin A.I."/>
            <person name="Slobodkina G.B."/>
            <person name="Allioux M."/>
            <person name="Alain K."/>
            <person name="Jebbar M."/>
            <person name="Shadrin V."/>
            <person name="Kublanov I.V."/>
            <person name="Toshchakov S.V."/>
            <person name="Bonch-Osmolovskaya E.A."/>
        </authorList>
    </citation>
    <scope>NUCLEOTIDE SEQUENCE [LARGE SCALE GENOMIC DNA]</scope>
    <source>
        <strain evidence="3 4">SL50</strain>
    </source>
</reference>
<dbReference type="SUPFAM" id="SSF52980">
    <property type="entry name" value="Restriction endonuclease-like"/>
    <property type="match status" value="1"/>
</dbReference>
<dbReference type="OrthoDB" id="9802516at2"/>
<evidence type="ECO:0000256" key="1">
    <source>
        <dbReference type="ARBA" id="ARBA00006738"/>
    </source>
</evidence>
<dbReference type="PANTHER" id="PTHR34039:SF1">
    <property type="entry name" value="UPF0102 PROTEIN YRAN"/>
    <property type="match status" value="1"/>
</dbReference>
<dbReference type="Gene3D" id="3.40.1350.10">
    <property type="match status" value="1"/>
</dbReference>
<dbReference type="Proteomes" id="UP000322876">
    <property type="component" value="Unassembled WGS sequence"/>
</dbReference>
<sequence length="111" mass="12813">MFKIGKAGEKKAAKYLISKGYSIIDKNYRCKFGEIDIIAKKDDVIVFVEVKTRKNRNFGYGFEAVDRKKIDKIIKVAERFLMSRNIENPCRFDVISIDGDDITHIENAFTV</sequence>
<dbReference type="AlphaFoldDB" id="A0A5A8F590"/>
<dbReference type="InterPro" id="IPR003509">
    <property type="entry name" value="UPF0102_YraN-like"/>
</dbReference>
<dbReference type="CDD" id="cd20736">
    <property type="entry name" value="PoNe_Nuclease"/>
    <property type="match status" value="1"/>
</dbReference>
<dbReference type="InterPro" id="IPR011856">
    <property type="entry name" value="tRNA_endonuc-like_dom_sf"/>
</dbReference>
<evidence type="ECO:0000313" key="4">
    <source>
        <dbReference type="Proteomes" id="UP000322876"/>
    </source>
</evidence>
<dbReference type="Pfam" id="PF02021">
    <property type="entry name" value="UPF0102"/>
    <property type="match status" value="1"/>
</dbReference>
<comment type="similarity">
    <text evidence="1 2">Belongs to the UPF0102 family.</text>
</comment>
<proteinExistence type="inferred from homology"/>
<comment type="caution">
    <text evidence="3">The sequence shown here is derived from an EMBL/GenBank/DDBJ whole genome shotgun (WGS) entry which is preliminary data.</text>
</comment>
<dbReference type="EMBL" id="VFJB01000004">
    <property type="protein sequence ID" value="KAA0258666.1"/>
    <property type="molecule type" value="Genomic_DNA"/>
</dbReference>
<dbReference type="GO" id="GO:0003676">
    <property type="term" value="F:nucleic acid binding"/>
    <property type="evidence" value="ECO:0007669"/>
    <property type="project" value="InterPro"/>
</dbReference>
<dbReference type="NCBIfam" id="NF009150">
    <property type="entry name" value="PRK12497.1-3"/>
    <property type="match status" value="1"/>
</dbReference>
<protein>
    <recommendedName>
        <fullName evidence="2">UPF0102 protein FHQ18_05785</fullName>
    </recommendedName>
</protein>
<evidence type="ECO:0000256" key="2">
    <source>
        <dbReference type="HAMAP-Rule" id="MF_00048"/>
    </source>
</evidence>
<gene>
    <name evidence="3" type="ORF">FHQ18_05785</name>
</gene>
<dbReference type="NCBIfam" id="TIGR00252">
    <property type="entry name" value="YraN family protein"/>
    <property type="match status" value="1"/>
</dbReference>
<organism evidence="3 4">
    <name type="scientific">Deferribacter autotrophicus</name>
    <dbReference type="NCBI Taxonomy" id="500465"/>
    <lineage>
        <taxon>Bacteria</taxon>
        <taxon>Pseudomonadati</taxon>
        <taxon>Deferribacterota</taxon>
        <taxon>Deferribacteres</taxon>
        <taxon>Deferribacterales</taxon>
        <taxon>Deferribacteraceae</taxon>
        <taxon>Deferribacter</taxon>
    </lineage>
</organism>
<keyword evidence="4" id="KW-1185">Reference proteome</keyword>
<dbReference type="InterPro" id="IPR011335">
    <property type="entry name" value="Restrct_endonuc-II-like"/>
</dbReference>
<dbReference type="RefSeq" id="WP_149266218.1">
    <property type="nucleotide sequence ID" value="NZ_VFJB01000004.1"/>
</dbReference>
<dbReference type="PANTHER" id="PTHR34039">
    <property type="entry name" value="UPF0102 PROTEIN YRAN"/>
    <property type="match status" value="1"/>
</dbReference>
<name>A0A5A8F590_9BACT</name>
<evidence type="ECO:0000313" key="3">
    <source>
        <dbReference type="EMBL" id="KAA0258666.1"/>
    </source>
</evidence>
<dbReference type="HAMAP" id="MF_00048">
    <property type="entry name" value="UPF0102"/>
    <property type="match status" value="1"/>
</dbReference>